<evidence type="ECO:0000259" key="11">
    <source>
        <dbReference type="Pfam" id="PF00697"/>
    </source>
</evidence>
<keyword evidence="13" id="KW-1185">Reference proteome</keyword>
<sequence>MRVKICGITKPEQAAAITAKGANTLGFICVESSPRYVTPHQLGAIIEQLPPQVDKIGVFVNAATTEITTLVAQTGLTGVQLHGEESPDFCLQLKEALPDIELIKALRVKSAEFLEEATPYFSSVNTLLLDAYHPQLFGGTGTTLDWESLALFSPPIPWLLAGGLKPDNLIYALSQLSPQGIDLSSGVERAPGDKDLDKVSQLFQQLQIWKANQP</sequence>
<keyword evidence="6 10" id="KW-0028">Amino-acid biosynthesis</keyword>
<dbReference type="FunFam" id="3.20.20.70:FF:000075">
    <property type="entry name" value="Tryptophan biosynthesis protein TRP1"/>
    <property type="match status" value="1"/>
</dbReference>
<dbReference type="PANTHER" id="PTHR42894:SF1">
    <property type="entry name" value="N-(5'-PHOSPHORIBOSYL)ANTHRANILATE ISOMERASE"/>
    <property type="match status" value="1"/>
</dbReference>
<evidence type="ECO:0000256" key="2">
    <source>
        <dbReference type="ARBA" id="ARBA00004664"/>
    </source>
</evidence>
<organism evidence="12 13">
    <name type="scientific">Gloeothece verrucosa (strain PCC 7822)</name>
    <name type="common">Cyanothece sp. (strain PCC 7822)</name>
    <dbReference type="NCBI Taxonomy" id="497965"/>
    <lineage>
        <taxon>Bacteria</taxon>
        <taxon>Bacillati</taxon>
        <taxon>Cyanobacteriota</taxon>
        <taxon>Cyanophyceae</taxon>
        <taxon>Oscillatoriophycideae</taxon>
        <taxon>Chroococcales</taxon>
        <taxon>Aphanothecaceae</taxon>
        <taxon>Gloeothece</taxon>
        <taxon>Gloeothece verrucosa</taxon>
    </lineage>
</organism>
<dbReference type="AlphaFoldDB" id="E0UDL8"/>
<keyword evidence="8 10" id="KW-0057">Aromatic amino acid biosynthesis</keyword>
<dbReference type="Pfam" id="PF00697">
    <property type="entry name" value="PRAI"/>
    <property type="match status" value="1"/>
</dbReference>
<dbReference type="GO" id="GO:0000162">
    <property type="term" value="P:L-tryptophan biosynthetic process"/>
    <property type="evidence" value="ECO:0007669"/>
    <property type="project" value="UniProtKB-UniRule"/>
</dbReference>
<dbReference type="KEGG" id="cyj:Cyan7822_3381"/>
<evidence type="ECO:0000256" key="10">
    <source>
        <dbReference type="HAMAP-Rule" id="MF_00135"/>
    </source>
</evidence>
<dbReference type="Gene3D" id="3.20.20.70">
    <property type="entry name" value="Aldolase class I"/>
    <property type="match status" value="1"/>
</dbReference>
<evidence type="ECO:0000256" key="1">
    <source>
        <dbReference type="ARBA" id="ARBA00001164"/>
    </source>
</evidence>
<evidence type="ECO:0000256" key="3">
    <source>
        <dbReference type="ARBA" id="ARBA00007571"/>
    </source>
</evidence>
<comment type="pathway">
    <text evidence="2 10">Amino-acid biosynthesis; L-tryptophan biosynthesis; L-tryptophan from chorismate: step 3/5.</text>
</comment>
<dbReference type="SUPFAM" id="SSF51366">
    <property type="entry name" value="Ribulose-phoshate binding barrel"/>
    <property type="match status" value="1"/>
</dbReference>
<dbReference type="HOGENOM" id="CLU_076364_2_0_3"/>
<evidence type="ECO:0000313" key="12">
    <source>
        <dbReference type="EMBL" id="ADN15331.1"/>
    </source>
</evidence>
<evidence type="ECO:0000313" key="13">
    <source>
        <dbReference type="Proteomes" id="UP000008206"/>
    </source>
</evidence>
<evidence type="ECO:0000256" key="7">
    <source>
        <dbReference type="ARBA" id="ARBA00022822"/>
    </source>
</evidence>
<dbReference type="InterPro" id="IPR001240">
    <property type="entry name" value="PRAI_dom"/>
</dbReference>
<keyword evidence="9 10" id="KW-0413">Isomerase</keyword>
<dbReference type="RefSeq" id="WP_013323400.1">
    <property type="nucleotide sequence ID" value="NC_014501.1"/>
</dbReference>
<protein>
    <recommendedName>
        <fullName evidence="5 10">N-(5'-phosphoribosyl)anthranilate isomerase</fullName>
        <shortName evidence="10">PRAI</shortName>
        <ecNumber evidence="4 10">5.3.1.24</ecNumber>
    </recommendedName>
</protein>
<dbReference type="InterPro" id="IPR011060">
    <property type="entry name" value="RibuloseP-bd_barrel"/>
</dbReference>
<dbReference type="PANTHER" id="PTHR42894">
    <property type="entry name" value="N-(5'-PHOSPHORIBOSYL)ANTHRANILATE ISOMERASE"/>
    <property type="match status" value="1"/>
</dbReference>
<dbReference type="InterPro" id="IPR013785">
    <property type="entry name" value="Aldolase_TIM"/>
</dbReference>
<keyword evidence="7 10" id="KW-0822">Tryptophan biosynthesis</keyword>
<evidence type="ECO:0000256" key="5">
    <source>
        <dbReference type="ARBA" id="ARBA00022272"/>
    </source>
</evidence>
<dbReference type="OrthoDB" id="9786954at2"/>
<comment type="similarity">
    <text evidence="3 10">Belongs to the TrpF family.</text>
</comment>
<evidence type="ECO:0000256" key="9">
    <source>
        <dbReference type="ARBA" id="ARBA00023235"/>
    </source>
</evidence>
<accession>E0UDL8</accession>
<dbReference type="Proteomes" id="UP000008206">
    <property type="component" value="Chromosome"/>
</dbReference>
<dbReference type="HAMAP" id="MF_00135">
    <property type="entry name" value="PRAI"/>
    <property type="match status" value="1"/>
</dbReference>
<reference evidence="13" key="1">
    <citation type="journal article" date="2011" name="MBio">
        <title>Novel metabolic attributes of the genus Cyanothece, comprising a group of unicellular nitrogen-fixing Cyanobacteria.</title>
        <authorList>
            <person name="Bandyopadhyay A."/>
            <person name="Elvitigala T."/>
            <person name="Welsh E."/>
            <person name="Stockel J."/>
            <person name="Liberton M."/>
            <person name="Min H."/>
            <person name="Sherman L.A."/>
            <person name="Pakrasi H.B."/>
        </authorList>
    </citation>
    <scope>NUCLEOTIDE SEQUENCE [LARGE SCALE GENOMIC DNA]</scope>
    <source>
        <strain evidence="13">PCC 7822</strain>
    </source>
</reference>
<dbReference type="CDD" id="cd00405">
    <property type="entry name" value="PRAI"/>
    <property type="match status" value="1"/>
</dbReference>
<dbReference type="EMBL" id="CP002198">
    <property type="protein sequence ID" value="ADN15331.1"/>
    <property type="molecule type" value="Genomic_DNA"/>
</dbReference>
<evidence type="ECO:0000256" key="4">
    <source>
        <dbReference type="ARBA" id="ARBA00012572"/>
    </source>
</evidence>
<evidence type="ECO:0000256" key="8">
    <source>
        <dbReference type="ARBA" id="ARBA00023141"/>
    </source>
</evidence>
<gene>
    <name evidence="10" type="primary">trpF</name>
    <name evidence="12" type="ordered locus">Cyan7822_3381</name>
</gene>
<dbReference type="NCBIfam" id="NF002298">
    <property type="entry name" value="PRK01222.1-4"/>
    <property type="match status" value="1"/>
</dbReference>
<dbReference type="STRING" id="497965.Cyan7822_3381"/>
<name>E0UDL8_GLOV7</name>
<proteinExistence type="inferred from homology"/>
<dbReference type="EC" id="5.3.1.24" evidence="4 10"/>
<dbReference type="InterPro" id="IPR044643">
    <property type="entry name" value="TrpF_fam"/>
</dbReference>
<dbReference type="UniPathway" id="UPA00035">
    <property type="reaction ID" value="UER00042"/>
</dbReference>
<dbReference type="GO" id="GO:0004640">
    <property type="term" value="F:phosphoribosylanthranilate isomerase activity"/>
    <property type="evidence" value="ECO:0007669"/>
    <property type="project" value="UniProtKB-UniRule"/>
</dbReference>
<evidence type="ECO:0000256" key="6">
    <source>
        <dbReference type="ARBA" id="ARBA00022605"/>
    </source>
</evidence>
<feature type="domain" description="N-(5'phosphoribosyl) anthranilate isomerase (PRAI)" evidence="11">
    <location>
        <begin position="3"/>
        <end position="205"/>
    </location>
</feature>
<dbReference type="eggNOG" id="COG0135">
    <property type="taxonomic scope" value="Bacteria"/>
</dbReference>
<comment type="catalytic activity">
    <reaction evidence="1 10">
        <text>N-(5-phospho-beta-D-ribosyl)anthranilate = 1-(2-carboxyphenylamino)-1-deoxy-D-ribulose 5-phosphate</text>
        <dbReference type="Rhea" id="RHEA:21540"/>
        <dbReference type="ChEBI" id="CHEBI:18277"/>
        <dbReference type="ChEBI" id="CHEBI:58613"/>
        <dbReference type="EC" id="5.3.1.24"/>
    </reaction>
</comment>